<feature type="compositionally biased region" description="Low complexity" evidence="2">
    <location>
        <begin position="47"/>
        <end position="59"/>
    </location>
</feature>
<dbReference type="STRING" id="754436.JCM19237_6962"/>
<organism evidence="4 5">
    <name type="scientific">Photobacterium aphoticum</name>
    <dbReference type="NCBI Taxonomy" id="754436"/>
    <lineage>
        <taxon>Bacteria</taxon>
        <taxon>Pseudomonadati</taxon>
        <taxon>Pseudomonadota</taxon>
        <taxon>Gammaproteobacteria</taxon>
        <taxon>Vibrionales</taxon>
        <taxon>Vibrionaceae</taxon>
        <taxon>Photobacterium</taxon>
    </lineage>
</organism>
<dbReference type="EC" id="2.3.2.2" evidence="4"/>
<feature type="region of interest" description="Disordered" evidence="2">
    <location>
        <begin position="36"/>
        <end position="59"/>
    </location>
</feature>
<keyword evidence="4" id="KW-0808">Transferase</keyword>
<keyword evidence="4" id="KW-0012">Acyltransferase</keyword>
<feature type="signal peptide" evidence="3">
    <location>
        <begin position="1"/>
        <end position="30"/>
    </location>
</feature>
<evidence type="ECO:0000313" key="5">
    <source>
        <dbReference type="Proteomes" id="UP000029227"/>
    </source>
</evidence>
<sequence length="319" mass="34194">MIRLSRYSTCRTLTAALLLTAPLCTTTALAAEPATTQQAADQIAPEAASPTTSTPPSATVTTGEDWMVATANPYASEAGATILRQGGNAIDAMIATQLVLGLTEPQSSGIGGGAFLVYWDEEKERLRTFDGRESAPLAVTPVLFQDKKGQPLNFMEAVVGGRSVGTPGTVKLLWYTHQRHGKLSWHKLFKPAIDLARKGFVVSPRLSALIAHNADSLSRFEATRQYFFDEKGQPWPAGHTLKNPAYADTLTHIAERGASAFYTGAIAKDIIHTVRQGSDNPGVLSAMDLATYQIKERDPVCAPYRQFDLCGMGPPSSGA</sequence>
<name>A0A090QX36_9GAMM</name>
<keyword evidence="3" id="KW-0732">Signal</keyword>
<dbReference type="AlphaFoldDB" id="A0A090QX36"/>
<comment type="caution">
    <text evidence="4">The sequence shown here is derived from an EMBL/GenBank/DDBJ whole genome shotgun (WGS) entry which is preliminary data.</text>
</comment>
<feature type="chain" id="PRO_5001863332" evidence="3">
    <location>
        <begin position="31"/>
        <end position="319"/>
    </location>
</feature>
<evidence type="ECO:0000256" key="2">
    <source>
        <dbReference type="SAM" id="MobiDB-lite"/>
    </source>
</evidence>
<accession>A0A090QX36</accession>
<evidence type="ECO:0000256" key="1">
    <source>
        <dbReference type="ARBA" id="ARBA00009381"/>
    </source>
</evidence>
<dbReference type="Proteomes" id="UP000029227">
    <property type="component" value="Unassembled WGS sequence"/>
</dbReference>
<protein>
    <submittedName>
        <fullName evidence="4">Gamma-glutamyltranspeptidase</fullName>
        <ecNumber evidence="4">2.3.2.2</ecNumber>
    </submittedName>
</protein>
<evidence type="ECO:0000313" key="4">
    <source>
        <dbReference type="EMBL" id="GAL07780.1"/>
    </source>
</evidence>
<dbReference type="InterPro" id="IPR051792">
    <property type="entry name" value="GGT_bact"/>
</dbReference>
<dbReference type="InterPro" id="IPR029055">
    <property type="entry name" value="Ntn_hydrolases_N"/>
</dbReference>
<dbReference type="PANTHER" id="PTHR43199:SF1">
    <property type="entry name" value="GLUTATHIONE HYDROLASE PROENZYME"/>
    <property type="match status" value="1"/>
</dbReference>
<dbReference type="PRINTS" id="PR01210">
    <property type="entry name" value="GGTRANSPTASE"/>
</dbReference>
<gene>
    <name evidence="4" type="ORF">JCM19237_6962</name>
</gene>
<dbReference type="SUPFAM" id="SSF56235">
    <property type="entry name" value="N-terminal nucleophile aminohydrolases (Ntn hydrolases)"/>
    <property type="match status" value="1"/>
</dbReference>
<reference evidence="4 5" key="1">
    <citation type="journal article" date="2014" name="Genome Announc.">
        <title>Draft Genome Sequences of Two Vibrionaceae Species, Vibrio ponticus C121 and Photobacterium aphoticum C119, Isolated as Coral Reef Microbiota.</title>
        <authorList>
            <person name="Al-saari N."/>
            <person name="Meirelles P.M."/>
            <person name="Mino S."/>
            <person name="Suda W."/>
            <person name="Oshima K."/>
            <person name="Hattori M."/>
            <person name="Ohkuma M."/>
            <person name="Thompson F.L."/>
            <person name="Gomez-Gil B."/>
            <person name="Sawabe T."/>
            <person name="Sawabe T."/>
        </authorList>
    </citation>
    <scope>NUCLEOTIDE SEQUENCE [LARGE SCALE GENOMIC DNA]</scope>
    <source>
        <strain evidence="4 5">JCM 19237</strain>
    </source>
</reference>
<dbReference type="PANTHER" id="PTHR43199">
    <property type="entry name" value="GLUTATHIONE HYDROLASE"/>
    <property type="match status" value="1"/>
</dbReference>
<dbReference type="Pfam" id="PF01019">
    <property type="entry name" value="G_glu_transpept"/>
    <property type="match status" value="1"/>
</dbReference>
<proteinExistence type="inferred from homology"/>
<comment type="similarity">
    <text evidence="1">Belongs to the gamma-glutamyltransferase family.</text>
</comment>
<dbReference type="EMBL" id="BBMN01000019">
    <property type="protein sequence ID" value="GAL07780.1"/>
    <property type="molecule type" value="Genomic_DNA"/>
</dbReference>
<dbReference type="GO" id="GO:0103068">
    <property type="term" value="F:leukotriene C4 gamma-glutamyl transferase activity"/>
    <property type="evidence" value="ECO:0007669"/>
    <property type="project" value="UniProtKB-EC"/>
</dbReference>
<evidence type="ECO:0000256" key="3">
    <source>
        <dbReference type="SAM" id="SignalP"/>
    </source>
</evidence>
<dbReference type="eggNOG" id="COG0405">
    <property type="taxonomic scope" value="Bacteria"/>
</dbReference>